<keyword evidence="2 3" id="KW-0012">Acyltransferase</keyword>
<evidence type="ECO:0000313" key="4">
    <source>
        <dbReference type="EMBL" id="AIL59659.1"/>
    </source>
</evidence>
<dbReference type="GO" id="GO:0006535">
    <property type="term" value="P:cysteine biosynthetic process from serine"/>
    <property type="evidence" value="ECO:0007669"/>
    <property type="project" value="InterPro"/>
</dbReference>
<evidence type="ECO:0000256" key="3">
    <source>
        <dbReference type="PIRNR" id="PIRNR000441"/>
    </source>
</evidence>
<evidence type="ECO:0000256" key="1">
    <source>
        <dbReference type="ARBA" id="ARBA00022679"/>
    </source>
</evidence>
<dbReference type="HOGENOM" id="CLU_051638_10_2_6"/>
<dbReference type="InterPro" id="IPR011004">
    <property type="entry name" value="Trimer_LpxA-like_sf"/>
</dbReference>
<proteinExistence type="inferred from homology"/>
<protein>
    <recommendedName>
        <fullName evidence="3">Serine acetyltransferase</fullName>
        <ecNumber evidence="3">2.3.1.30</ecNumber>
    </recommendedName>
</protein>
<dbReference type="GO" id="GO:0009001">
    <property type="term" value="F:serine O-acetyltransferase activity"/>
    <property type="evidence" value="ECO:0007669"/>
    <property type="project" value="UniProtKB-EC"/>
</dbReference>
<dbReference type="EC" id="2.3.1.30" evidence="3"/>
<sequence>MEYMDWENLKRFWRIEVMGGEEKKLKFKRIFRRIRLKEQEHYLFWFRLAQHLHRRRKGVLNYPKIARRIHASLVRTHGIDIMLAAEIGPGLSFSHRVGIVIADAARIGKNLSIRQNTTIGVKTAGQKGLIHIGDNVVVGANVCIIGDNLRIGDNVTIGAMAFINKDVPDNSTCFTRHVTTINQK</sequence>
<comment type="similarity">
    <text evidence="3">Belongs to the transferase hexapeptide repeat family.</text>
</comment>
<dbReference type="CDD" id="cd03354">
    <property type="entry name" value="LbH_SAT"/>
    <property type="match status" value="1"/>
</dbReference>
<dbReference type="InterPro" id="IPR005881">
    <property type="entry name" value="Ser_O-AcTrfase"/>
</dbReference>
<evidence type="ECO:0000313" key="5">
    <source>
        <dbReference type="Proteomes" id="UP000028931"/>
    </source>
</evidence>
<keyword evidence="1 3" id="KW-0808">Transferase</keyword>
<dbReference type="InterPro" id="IPR045304">
    <property type="entry name" value="LbH_SAT"/>
</dbReference>
<name>A0A077F6S7_9PSED</name>
<dbReference type="SUPFAM" id="SSF51161">
    <property type="entry name" value="Trimeric LpxA-like enzymes"/>
    <property type="match status" value="1"/>
</dbReference>
<evidence type="ECO:0000256" key="2">
    <source>
        <dbReference type="ARBA" id="ARBA00023315"/>
    </source>
</evidence>
<gene>
    <name evidence="4" type="ORF">PSAKL28_04220</name>
</gene>
<dbReference type="AlphaFoldDB" id="A0A077F6S7"/>
<dbReference type="eggNOG" id="COG1045">
    <property type="taxonomic scope" value="Bacteria"/>
</dbReference>
<reference evidence="4 5" key="1">
    <citation type="submission" date="2014-07" db="EMBL/GenBank/DDBJ databases">
        <authorList>
            <person name="Lee K."/>
            <person name="Lim J.Y."/>
            <person name="Hwang I."/>
        </authorList>
    </citation>
    <scope>NUCLEOTIDE SEQUENCE [LARGE SCALE GENOMIC DNA]</scope>
    <source>
        <strain evidence="4 5">KL28</strain>
    </source>
</reference>
<dbReference type="Gene3D" id="2.160.10.10">
    <property type="entry name" value="Hexapeptide repeat proteins"/>
    <property type="match status" value="1"/>
</dbReference>
<dbReference type="PANTHER" id="PTHR42811">
    <property type="entry name" value="SERINE ACETYLTRANSFERASE"/>
    <property type="match status" value="1"/>
</dbReference>
<dbReference type="EMBL" id="CP009048">
    <property type="protein sequence ID" value="AIL59659.1"/>
    <property type="molecule type" value="Genomic_DNA"/>
</dbReference>
<accession>A0A077F6S7</accession>
<dbReference type="KEGG" id="palk:PSAKL28_04220"/>
<dbReference type="PIRSF" id="PIRSF000441">
    <property type="entry name" value="CysE"/>
    <property type="match status" value="1"/>
</dbReference>
<dbReference type="Proteomes" id="UP000028931">
    <property type="component" value="Chromosome"/>
</dbReference>
<organism evidence="4 5">
    <name type="scientific">Pseudomonas alkylphenolica</name>
    <dbReference type="NCBI Taxonomy" id="237609"/>
    <lineage>
        <taxon>Bacteria</taxon>
        <taxon>Pseudomonadati</taxon>
        <taxon>Pseudomonadota</taxon>
        <taxon>Gammaproteobacteria</taxon>
        <taxon>Pseudomonadales</taxon>
        <taxon>Pseudomonadaceae</taxon>
        <taxon>Pseudomonas</taxon>
    </lineage>
</organism>
<dbReference type="GO" id="GO:0005737">
    <property type="term" value="C:cytoplasm"/>
    <property type="evidence" value="ECO:0007669"/>
    <property type="project" value="InterPro"/>
</dbReference>
<comment type="catalytic activity">
    <reaction evidence="3">
        <text>L-serine + acetyl-CoA = O-acetyl-L-serine + CoA</text>
        <dbReference type="Rhea" id="RHEA:24560"/>
        <dbReference type="ChEBI" id="CHEBI:33384"/>
        <dbReference type="ChEBI" id="CHEBI:57287"/>
        <dbReference type="ChEBI" id="CHEBI:57288"/>
        <dbReference type="ChEBI" id="CHEBI:58340"/>
        <dbReference type="EC" id="2.3.1.30"/>
    </reaction>
</comment>